<accession>A0A859D375</accession>
<evidence type="ECO:0000313" key="2">
    <source>
        <dbReference type="Proteomes" id="UP000509371"/>
    </source>
</evidence>
<proteinExistence type="predicted"/>
<dbReference type="Proteomes" id="UP000509371">
    <property type="component" value="Chromosome"/>
</dbReference>
<reference evidence="1 2" key="1">
    <citation type="submission" date="2020-06" db="EMBL/GenBank/DDBJ databases">
        <authorList>
            <person name="Voronona O.L."/>
            <person name="Aksenova E.I."/>
            <person name="Kunda M.S."/>
            <person name="Semenov A.N."/>
            <person name="Ryzhova N."/>
        </authorList>
    </citation>
    <scope>NUCLEOTIDE SEQUENCE [LARGE SCALE GENOMIC DNA]</scope>
    <source>
        <strain evidence="1 2">MPKMM3633</strain>
    </source>
</reference>
<protein>
    <submittedName>
        <fullName evidence="1">Uncharacterized protein</fullName>
    </submittedName>
</protein>
<dbReference type="KEGG" id="mpri:MP3633_2532"/>
<gene>
    <name evidence="1" type="ORF">MP3633_2532</name>
</gene>
<dbReference type="EMBL" id="CP054301">
    <property type="protein sequence ID" value="QKK81259.1"/>
    <property type="molecule type" value="Genomic_DNA"/>
</dbReference>
<evidence type="ECO:0000313" key="1">
    <source>
        <dbReference type="EMBL" id="QKK81259.1"/>
    </source>
</evidence>
<organism evidence="1 2">
    <name type="scientific">Marinomonas primoryensis</name>
    <dbReference type="NCBI Taxonomy" id="178399"/>
    <lineage>
        <taxon>Bacteria</taxon>
        <taxon>Pseudomonadati</taxon>
        <taxon>Pseudomonadota</taxon>
        <taxon>Gammaproteobacteria</taxon>
        <taxon>Oceanospirillales</taxon>
        <taxon>Oceanospirillaceae</taxon>
        <taxon>Marinomonas</taxon>
    </lineage>
</organism>
<sequence length="381" mass="41842">MSDEKTEPKKKRTRRVVPYPLCSFEEVAEFAASAYELGSGHSVRRVTLFDHIGKSPDSGPSRTLVTNAGKYGLIKGGYNAEQLEITDVTKKAYGERSTDYAKAAAKIEIAILNIEPFKILYDKFVGNKLPARTVLADTLRENDVDEKIVDSLVDNFVVNAEHVGILQTLAGAERLVTVEHALEELSNTQLGNESNDSLLPTVAAGKPIAGIVTSGNSSFDSTCFYITPIGEDGSEARKHSDLFLGSIIEPAIEPLGLKVVRADAIDTPGLITNQIIEFILRSKLVIADLSFHNPNVFYELALRHVSRLPTIQIVRKGDKIPFDIGNFRTIILDCSDIYTLVPKLETYKSEIASQARRVLEDPNVVENPVTSLYPNLALSLQ</sequence>
<dbReference type="AlphaFoldDB" id="A0A859D375"/>
<dbReference type="RefSeq" id="WP_217909009.1">
    <property type="nucleotide sequence ID" value="NZ_BAAAEF010000031.1"/>
</dbReference>
<name>A0A859D375_9GAMM</name>